<sequence>MPPQLMPPPIRAAGQRLSSISINVVAILVVHGNGLGPGAHEGVLPAAAHAAGVEGAGGHIDVGIAVGEVKFGKGRGLGGSGEEEIGGVAGWGDGDWVSDAVEVMRDAGESAWAEAGVDAEYEQRSRWRCCRTGTGPRGGGASTGAQPGQPVIIGAAAGAGGGTVGRRGRGASQPSAAPGGDRAAGIGVAAGALAPFALALVLTLAARVFAIASVVDAALKPFKHPPVLTSLIRAAMNAVPKKQAQVPVLVTMMVKQLSDVVVLGRARSSFPFHHLCRAEGLGRPSSSTRGSAGFGRQGNNGLALRNSRARTIAARHRTVLCCVATRSEQAEADSRTRNVSCRCEEQSITVRQAHGDEGAFILYSPAGLPGDGQPSHKLLWWCSRLNTNVGRPALNGCAFAC</sequence>
<name>A0ACC4DSB4_PURLI</name>
<dbReference type="EMBL" id="JBGNUJ010000006">
    <property type="protein sequence ID" value="KAL3958764.1"/>
    <property type="molecule type" value="Genomic_DNA"/>
</dbReference>
<dbReference type="Proteomes" id="UP001638806">
    <property type="component" value="Unassembled WGS sequence"/>
</dbReference>
<organism evidence="1 2">
    <name type="scientific">Purpureocillium lilacinum</name>
    <name type="common">Paecilomyces lilacinus</name>
    <dbReference type="NCBI Taxonomy" id="33203"/>
    <lineage>
        <taxon>Eukaryota</taxon>
        <taxon>Fungi</taxon>
        <taxon>Dikarya</taxon>
        <taxon>Ascomycota</taxon>
        <taxon>Pezizomycotina</taxon>
        <taxon>Sordariomycetes</taxon>
        <taxon>Hypocreomycetidae</taxon>
        <taxon>Hypocreales</taxon>
        <taxon>Ophiocordycipitaceae</taxon>
        <taxon>Purpureocillium</taxon>
    </lineage>
</organism>
<protein>
    <submittedName>
        <fullName evidence="1">Uncharacterized protein</fullName>
    </submittedName>
</protein>
<accession>A0ACC4DSB4</accession>
<gene>
    <name evidence="1" type="ORF">ACCO45_006926</name>
</gene>
<proteinExistence type="predicted"/>
<evidence type="ECO:0000313" key="1">
    <source>
        <dbReference type="EMBL" id="KAL3958764.1"/>
    </source>
</evidence>
<comment type="caution">
    <text evidence="1">The sequence shown here is derived from an EMBL/GenBank/DDBJ whole genome shotgun (WGS) entry which is preliminary data.</text>
</comment>
<keyword evidence="2" id="KW-1185">Reference proteome</keyword>
<evidence type="ECO:0000313" key="2">
    <source>
        <dbReference type="Proteomes" id="UP001638806"/>
    </source>
</evidence>
<reference evidence="1" key="1">
    <citation type="submission" date="2024-12" db="EMBL/GenBank/DDBJ databases">
        <title>Comparative genomics and development of molecular markers within Purpureocillium lilacinum and among Purpureocillium species.</title>
        <authorList>
            <person name="Yeh Z.-Y."/>
            <person name="Ni N.-T."/>
            <person name="Lo P.-H."/>
            <person name="Mushyakhwo K."/>
            <person name="Lin C.-F."/>
            <person name="Nai Y.-S."/>
        </authorList>
    </citation>
    <scope>NUCLEOTIDE SEQUENCE</scope>
    <source>
        <strain evidence="1">NCHU-NPUST-175</strain>
    </source>
</reference>